<proteinExistence type="predicted"/>
<evidence type="ECO:0000313" key="2">
    <source>
        <dbReference type="EMBL" id="GBN68562.1"/>
    </source>
</evidence>
<comment type="caution">
    <text evidence="2">The sequence shown here is derived from an EMBL/GenBank/DDBJ whole genome shotgun (WGS) entry which is preliminary data.</text>
</comment>
<accession>A0A4Y2QYR1</accession>
<name>A0A4Y2QYR1_ARAVE</name>
<evidence type="ECO:0000256" key="1">
    <source>
        <dbReference type="SAM" id="MobiDB-lite"/>
    </source>
</evidence>
<gene>
    <name evidence="2" type="ORF">AVEN_114856_1</name>
</gene>
<evidence type="ECO:0000313" key="3">
    <source>
        <dbReference type="Proteomes" id="UP000499080"/>
    </source>
</evidence>
<dbReference type="EMBL" id="BGPR01015251">
    <property type="protein sequence ID" value="GBN68562.1"/>
    <property type="molecule type" value="Genomic_DNA"/>
</dbReference>
<dbReference type="AlphaFoldDB" id="A0A4Y2QYR1"/>
<feature type="region of interest" description="Disordered" evidence="1">
    <location>
        <begin position="62"/>
        <end position="98"/>
    </location>
</feature>
<protein>
    <submittedName>
        <fullName evidence="2">Uncharacterized protein</fullName>
    </submittedName>
</protein>
<dbReference type="Proteomes" id="UP000499080">
    <property type="component" value="Unassembled WGS sequence"/>
</dbReference>
<keyword evidence="3" id="KW-1185">Reference proteome</keyword>
<organism evidence="2 3">
    <name type="scientific">Araneus ventricosus</name>
    <name type="common">Orbweaver spider</name>
    <name type="synonym">Epeira ventricosa</name>
    <dbReference type="NCBI Taxonomy" id="182803"/>
    <lineage>
        <taxon>Eukaryota</taxon>
        <taxon>Metazoa</taxon>
        <taxon>Ecdysozoa</taxon>
        <taxon>Arthropoda</taxon>
        <taxon>Chelicerata</taxon>
        <taxon>Arachnida</taxon>
        <taxon>Araneae</taxon>
        <taxon>Araneomorphae</taxon>
        <taxon>Entelegynae</taxon>
        <taxon>Araneoidea</taxon>
        <taxon>Araneidae</taxon>
        <taxon>Araneus</taxon>
    </lineage>
</organism>
<reference evidence="2 3" key="1">
    <citation type="journal article" date="2019" name="Sci. Rep.">
        <title>Orb-weaving spider Araneus ventricosus genome elucidates the spidroin gene catalogue.</title>
        <authorList>
            <person name="Kono N."/>
            <person name="Nakamura H."/>
            <person name="Ohtoshi R."/>
            <person name="Moran D.A.P."/>
            <person name="Shinohara A."/>
            <person name="Yoshida Y."/>
            <person name="Fujiwara M."/>
            <person name="Mori M."/>
            <person name="Tomita M."/>
            <person name="Arakawa K."/>
        </authorList>
    </citation>
    <scope>NUCLEOTIDE SEQUENCE [LARGE SCALE GENOMIC DNA]</scope>
</reference>
<sequence length="117" mass="13524">MNTDRTYLFGVSFEVATLWNYAFLPSFVYKDENSDFNPPSTPPSDVMWKFGGVCQLRYHPRHLTKRHPAPPIPMTTRDTSSVLNGHKVDEARTTQPKARTTLLRNKINKTIFRNVQN</sequence>